<gene>
    <name evidence="3" type="ORF">VNE69_06057</name>
</gene>
<evidence type="ECO:0000256" key="1">
    <source>
        <dbReference type="SAM" id="MobiDB-lite"/>
    </source>
</evidence>
<dbReference type="GeneID" id="90541554"/>
<dbReference type="RefSeq" id="XP_065329881.1">
    <property type="nucleotide sequence ID" value="XM_065473809.1"/>
</dbReference>
<feature type="region of interest" description="Disordered" evidence="1">
    <location>
        <begin position="203"/>
        <end position="228"/>
    </location>
</feature>
<evidence type="ECO:0000256" key="2">
    <source>
        <dbReference type="SAM" id="Phobius"/>
    </source>
</evidence>
<proteinExistence type="predicted"/>
<feature type="compositionally biased region" description="Low complexity" evidence="1">
    <location>
        <begin position="207"/>
        <end position="218"/>
    </location>
</feature>
<dbReference type="KEGG" id="vnx:VNE69_06057"/>
<dbReference type="EMBL" id="CP142731">
    <property type="protein sequence ID" value="WUR03736.1"/>
    <property type="molecule type" value="Genomic_DNA"/>
</dbReference>
<reference evidence="3" key="1">
    <citation type="journal article" date="2024" name="BMC Genomics">
        <title>Functional annotation of a divergent genome using sequence and structure-based similarity.</title>
        <authorList>
            <person name="Svedberg D."/>
            <person name="Winiger R.R."/>
            <person name="Berg A."/>
            <person name="Sharma H."/>
            <person name="Tellgren-Roth C."/>
            <person name="Debrunner-Vossbrinck B.A."/>
            <person name="Vossbrinck C.R."/>
            <person name="Barandun J."/>
        </authorList>
    </citation>
    <scope>NUCLEOTIDE SEQUENCE</scope>
    <source>
        <strain evidence="3">Illinois isolate</strain>
    </source>
</reference>
<evidence type="ECO:0000313" key="4">
    <source>
        <dbReference type="Proteomes" id="UP001334084"/>
    </source>
</evidence>
<accession>A0AAX4JCZ7</accession>
<dbReference type="AlphaFoldDB" id="A0AAX4JCZ7"/>
<evidence type="ECO:0000313" key="3">
    <source>
        <dbReference type="EMBL" id="WUR03736.1"/>
    </source>
</evidence>
<keyword evidence="2" id="KW-0812">Transmembrane</keyword>
<organism evidence="3 4">
    <name type="scientific">Vairimorpha necatrix</name>
    <dbReference type="NCBI Taxonomy" id="6039"/>
    <lineage>
        <taxon>Eukaryota</taxon>
        <taxon>Fungi</taxon>
        <taxon>Fungi incertae sedis</taxon>
        <taxon>Microsporidia</taxon>
        <taxon>Nosematidae</taxon>
        <taxon>Vairimorpha</taxon>
    </lineage>
</organism>
<feature type="transmembrane region" description="Helical" evidence="2">
    <location>
        <begin position="243"/>
        <end position="261"/>
    </location>
</feature>
<keyword evidence="4" id="KW-1185">Reference proteome</keyword>
<dbReference type="Proteomes" id="UP001334084">
    <property type="component" value="Chromosome 6"/>
</dbReference>
<keyword evidence="2" id="KW-1133">Transmembrane helix</keyword>
<keyword evidence="2" id="KW-0472">Membrane</keyword>
<protein>
    <submittedName>
        <fullName evidence="3">SP-containing protein</fullName>
    </submittedName>
</protein>
<feature type="compositionally biased region" description="Acidic residues" evidence="1">
    <location>
        <begin position="219"/>
        <end position="228"/>
    </location>
</feature>
<name>A0AAX4JCZ7_9MICR</name>
<sequence>MLFFVYIEVVINTFHLFNVHNSPSNIAILVLENYTLPEIYSIQLCTTDDKTYPLNRCENFNDEIGFNNIDDYDLGKELRFSYNKQQNVFFYNKYIPASCKSGNIIINDERSIIAEFNSVNLDIKNQISSTVKIFEVNVFEEHVESINPIIIANDIIEDQHEDINPDEIVYVEQTHSESSSLESKFEEETKKIEPDYESTELFEDDTNSVNTTETNENTETNDDTLETVEDEKKTSKMNIIKKSALVSTGISVGAGAVYFLYKNRDIFS</sequence>